<protein>
    <submittedName>
        <fullName evidence="2">Sulfurase</fullName>
    </submittedName>
</protein>
<dbReference type="InterPro" id="IPR005163">
    <property type="entry name" value="Tri_helical_YiiM-like"/>
</dbReference>
<dbReference type="RefSeq" id="WP_046523895.1">
    <property type="nucleotide sequence ID" value="NZ_LAYY01000011.1"/>
</dbReference>
<dbReference type="GO" id="GO:0030151">
    <property type="term" value="F:molybdenum ion binding"/>
    <property type="evidence" value="ECO:0007669"/>
    <property type="project" value="InterPro"/>
</dbReference>
<dbReference type="PANTHER" id="PTHR30212:SF2">
    <property type="entry name" value="PROTEIN YIIM"/>
    <property type="match status" value="1"/>
</dbReference>
<dbReference type="Pfam" id="PF03475">
    <property type="entry name" value="YiiM_3-alpha"/>
    <property type="match status" value="1"/>
</dbReference>
<dbReference type="OrthoDB" id="9786134at2"/>
<dbReference type="PROSITE" id="PS51340">
    <property type="entry name" value="MOSC"/>
    <property type="match status" value="1"/>
</dbReference>
<dbReference type="Pfam" id="PF03473">
    <property type="entry name" value="MOSC"/>
    <property type="match status" value="1"/>
</dbReference>
<sequence>MEAAIVQLNVGMPKEQNWRERRDISAIGKIPIEEAMLWKHGFDGDGIADTKHHGGPDRAVCLYPFDHYSRWEKEYGTKLKLPAFGENITVAGITENDLYIGDVFQLGDAVVEITQGRVPCSTISRHNGIDTLLNRVFETCLTGCFFRVREEGIVRKTSGLKLISRVQKEFSVYRANQLMLHGHGHEPAAIAELVQVESLADEWKRQISKRVTRWTKT</sequence>
<dbReference type="SUPFAM" id="SSF50800">
    <property type="entry name" value="PK beta-barrel domain-like"/>
    <property type="match status" value="1"/>
</dbReference>
<dbReference type="GO" id="GO:0030170">
    <property type="term" value="F:pyridoxal phosphate binding"/>
    <property type="evidence" value="ECO:0007669"/>
    <property type="project" value="InterPro"/>
</dbReference>
<accession>A0A0M2SXQ9</accession>
<evidence type="ECO:0000313" key="2">
    <source>
        <dbReference type="EMBL" id="KKK37772.1"/>
    </source>
</evidence>
<comment type="caution">
    <text evidence="2">The sequence shown here is derived from an EMBL/GenBank/DDBJ whole genome shotgun (WGS) entry which is preliminary data.</text>
</comment>
<evidence type="ECO:0000313" key="3">
    <source>
        <dbReference type="Proteomes" id="UP000034166"/>
    </source>
</evidence>
<dbReference type="GO" id="GO:0003824">
    <property type="term" value="F:catalytic activity"/>
    <property type="evidence" value="ECO:0007669"/>
    <property type="project" value="InterPro"/>
</dbReference>
<dbReference type="InterPro" id="IPR005302">
    <property type="entry name" value="MoCF_Sase_C"/>
</dbReference>
<proteinExistence type="predicted"/>
<organism evidence="2 3">
    <name type="scientific">Mesobacillus campisalis</name>
    <dbReference type="NCBI Taxonomy" id="1408103"/>
    <lineage>
        <taxon>Bacteria</taxon>
        <taxon>Bacillati</taxon>
        <taxon>Bacillota</taxon>
        <taxon>Bacilli</taxon>
        <taxon>Bacillales</taxon>
        <taxon>Bacillaceae</taxon>
        <taxon>Mesobacillus</taxon>
    </lineage>
</organism>
<reference evidence="2 3" key="1">
    <citation type="submission" date="2015-04" db="EMBL/GenBank/DDBJ databases">
        <title>Taxonomic description and genome sequence of Bacillus campisalis sp. nov., a novel member of the genus Bacillus isolated from solar saltern.</title>
        <authorList>
            <person name="Mathan Kumar R."/>
            <person name="Kaur G."/>
            <person name="Kumar A."/>
            <person name="Singh N.K."/>
            <person name="Kaur N."/>
            <person name="Kumar N."/>
            <person name="Mayilraj S."/>
        </authorList>
    </citation>
    <scope>NUCLEOTIDE SEQUENCE [LARGE SCALE GENOMIC DNA]</scope>
    <source>
        <strain evidence="2 3">SA2-6</strain>
    </source>
</reference>
<dbReference type="AlphaFoldDB" id="A0A0M2SXQ9"/>
<dbReference type="InterPro" id="IPR052353">
    <property type="entry name" value="Benzoxazolinone_Detox_Enz"/>
</dbReference>
<feature type="domain" description="MOSC" evidence="1">
    <location>
        <begin position="29"/>
        <end position="163"/>
    </location>
</feature>
<dbReference type="PANTHER" id="PTHR30212">
    <property type="entry name" value="PROTEIN YIIM"/>
    <property type="match status" value="1"/>
</dbReference>
<dbReference type="PATRIC" id="fig|1408103.3.peg.2558"/>
<keyword evidence="3" id="KW-1185">Reference proteome</keyword>
<dbReference type="Proteomes" id="UP000034166">
    <property type="component" value="Unassembled WGS sequence"/>
</dbReference>
<name>A0A0M2SXQ9_9BACI</name>
<evidence type="ECO:0000259" key="1">
    <source>
        <dbReference type="PROSITE" id="PS51340"/>
    </source>
</evidence>
<dbReference type="Gene3D" id="2.40.33.20">
    <property type="entry name" value="PK beta-barrel domain-like"/>
    <property type="match status" value="1"/>
</dbReference>
<dbReference type="InterPro" id="IPR011037">
    <property type="entry name" value="Pyrv_Knase-like_insert_dom_sf"/>
</dbReference>
<gene>
    <name evidence="2" type="ORF">WQ57_11375</name>
</gene>
<dbReference type="EMBL" id="LAYY01000011">
    <property type="protein sequence ID" value="KKK37772.1"/>
    <property type="molecule type" value="Genomic_DNA"/>
</dbReference>